<dbReference type="Proteomes" id="UP000287527">
    <property type="component" value="Unassembled WGS sequence"/>
</dbReference>
<feature type="transmembrane region" description="Helical" evidence="1">
    <location>
        <begin position="55"/>
        <end position="75"/>
    </location>
</feature>
<keyword evidence="1" id="KW-1133">Transmembrane helix</keyword>
<dbReference type="GO" id="GO:0006355">
    <property type="term" value="P:regulation of DNA-templated transcription"/>
    <property type="evidence" value="ECO:0007669"/>
    <property type="project" value="InterPro"/>
</dbReference>
<organism evidence="2 3">
    <name type="scientific">Flavobacterium cerinum</name>
    <dbReference type="NCBI Taxonomy" id="2502784"/>
    <lineage>
        <taxon>Bacteria</taxon>
        <taxon>Pseudomonadati</taxon>
        <taxon>Bacteroidota</taxon>
        <taxon>Flavobacteriia</taxon>
        <taxon>Flavobacteriales</taxon>
        <taxon>Flavobacteriaceae</taxon>
        <taxon>Flavobacterium</taxon>
    </lineage>
</organism>
<keyword evidence="1" id="KW-0812">Transmembrane</keyword>
<evidence type="ECO:0008006" key="4">
    <source>
        <dbReference type="Google" id="ProtNLM"/>
    </source>
</evidence>
<evidence type="ECO:0000313" key="3">
    <source>
        <dbReference type="Proteomes" id="UP000287527"/>
    </source>
</evidence>
<keyword evidence="3" id="KW-1185">Reference proteome</keyword>
<feature type="transmembrane region" description="Helical" evidence="1">
    <location>
        <begin position="107"/>
        <end position="126"/>
    </location>
</feature>
<dbReference type="InterPro" id="IPR016032">
    <property type="entry name" value="Sig_transdc_resp-reg_C-effctor"/>
</dbReference>
<comment type="caution">
    <text evidence="2">The sequence shown here is derived from an EMBL/GenBank/DDBJ whole genome shotgun (WGS) entry which is preliminary data.</text>
</comment>
<dbReference type="EMBL" id="SBII01000010">
    <property type="protein sequence ID" value="RWW96755.1"/>
    <property type="molecule type" value="Genomic_DNA"/>
</dbReference>
<feature type="transmembrane region" description="Helical" evidence="1">
    <location>
        <begin position="32"/>
        <end position="49"/>
    </location>
</feature>
<proteinExistence type="predicted"/>
<dbReference type="GO" id="GO:0003677">
    <property type="term" value="F:DNA binding"/>
    <property type="evidence" value="ECO:0007669"/>
    <property type="project" value="InterPro"/>
</dbReference>
<evidence type="ECO:0000256" key="1">
    <source>
        <dbReference type="SAM" id="Phobius"/>
    </source>
</evidence>
<sequence>MVLESISGFYSKLIEDGTERSKDKRESELIKLWNKSFLTLSLLFFLIAVYDLFWISSLICYSFFLLSVFFCYIIFTDLKFNALAQTFTYLLLSFVFFYLSSHTGLESGIIFYYIPLVLSLTIFFDIKKNSKGAALIFFFVLFEVFFEIFFDLGTDSPWPMKKNHIFLESMIGSFSMVFWLTHFLLRRQVILIKYYKERTEKRIEEVNADIDKLKLVKDLAEQGSVYFLSKFKSLHPYFCDRLVEIQPTIVASEMEFCAYIKLGFSTKEIAVATRSSVRSVEGKKYRIRKKYNISEKIDIYVWMTNL</sequence>
<reference evidence="2 3" key="1">
    <citation type="submission" date="2019-01" db="EMBL/GenBank/DDBJ databases">
        <title>Flavobacterium sp. nov.,isolated from freshwater.</title>
        <authorList>
            <person name="Zhang R."/>
            <person name="Du Z.-J."/>
        </authorList>
    </citation>
    <scope>NUCLEOTIDE SEQUENCE [LARGE SCALE GENOMIC DNA]</scope>
    <source>
        <strain evidence="2 3">1E403</strain>
    </source>
</reference>
<dbReference type="RefSeq" id="WP_128390658.1">
    <property type="nucleotide sequence ID" value="NZ_SBII01000010.1"/>
</dbReference>
<feature type="transmembrane region" description="Helical" evidence="1">
    <location>
        <begin position="133"/>
        <end position="153"/>
    </location>
</feature>
<accession>A0A3S4SWL9</accession>
<dbReference type="AlphaFoldDB" id="A0A3S4SWL9"/>
<gene>
    <name evidence="2" type="ORF">EPI11_14310</name>
</gene>
<dbReference type="SUPFAM" id="SSF46894">
    <property type="entry name" value="C-terminal effector domain of the bipartite response regulators"/>
    <property type="match status" value="1"/>
</dbReference>
<dbReference type="OrthoDB" id="1452766at2"/>
<evidence type="ECO:0000313" key="2">
    <source>
        <dbReference type="EMBL" id="RWW96755.1"/>
    </source>
</evidence>
<protein>
    <recommendedName>
        <fullName evidence="4">HTH luxR-type domain-containing protein</fullName>
    </recommendedName>
</protein>
<keyword evidence="1" id="KW-0472">Membrane</keyword>
<feature type="transmembrane region" description="Helical" evidence="1">
    <location>
        <begin position="165"/>
        <end position="185"/>
    </location>
</feature>
<feature type="transmembrane region" description="Helical" evidence="1">
    <location>
        <begin position="82"/>
        <end position="101"/>
    </location>
</feature>
<name>A0A3S4SWL9_9FLAO</name>